<accession>A0A6P2L2D7</accession>
<comment type="catalytic activity">
    <reaction evidence="7">
        <text>2 GTP = 3',3'-c-di-GMP + 2 diphosphate</text>
        <dbReference type="Rhea" id="RHEA:24898"/>
        <dbReference type="ChEBI" id="CHEBI:33019"/>
        <dbReference type="ChEBI" id="CHEBI:37565"/>
        <dbReference type="ChEBI" id="CHEBI:58805"/>
        <dbReference type="EC" id="2.7.7.65"/>
    </reaction>
</comment>
<dbReference type="GO" id="GO:0052621">
    <property type="term" value="F:diguanylate cyclase activity"/>
    <property type="evidence" value="ECO:0007669"/>
    <property type="project" value="UniProtKB-EC"/>
</dbReference>
<dbReference type="InterPro" id="IPR033479">
    <property type="entry name" value="dCache_1"/>
</dbReference>
<proteinExistence type="predicted"/>
<dbReference type="CDD" id="cd12914">
    <property type="entry name" value="PDC1_DGC_like"/>
    <property type="match status" value="1"/>
</dbReference>
<evidence type="ECO:0000256" key="6">
    <source>
        <dbReference type="ARBA" id="ARBA00023136"/>
    </source>
</evidence>
<dbReference type="AlphaFoldDB" id="A0A6P2L2D7"/>
<evidence type="ECO:0000313" key="11">
    <source>
        <dbReference type="Proteomes" id="UP000494222"/>
    </source>
</evidence>
<dbReference type="GO" id="GO:0043709">
    <property type="term" value="P:cell adhesion involved in single-species biofilm formation"/>
    <property type="evidence" value="ECO:0007669"/>
    <property type="project" value="TreeGrafter"/>
</dbReference>
<gene>
    <name evidence="10" type="ORF">BLA24064_02830</name>
</gene>
<dbReference type="GO" id="GO:1902201">
    <property type="term" value="P:negative regulation of bacterial-type flagellum-dependent cell motility"/>
    <property type="evidence" value="ECO:0007669"/>
    <property type="project" value="TreeGrafter"/>
</dbReference>
<sequence length="523" mass="56823">MTQNIRRRPVPRMKSYPLLAALRRHTALAVARILSPRGVLAAGIVLLVFSWGLSTSLLIEARHDAYDHAVENARNLMLLIERDISRNIELYDLSLQNVVDGLADPELATLPPHQRHRLLFDRAATGAFLGAIFVMDAHGNIVIDSAESPARQGNFADREYFAAHRDGLAKGLYISRPYASRLRGGALTIALSRRITLADGTFGGIVVGTLSIDYFRALLDGLAVGRHGSAAIVEDNGALVSRLPYDPRTVGVDLHNSPLFIDAQRSREGALAGVGAIDGVRRIYVYKHLAHLPLIVDVAPAEVDIYASWRHRAIWTAVLMGLFTAFIAWGSLALSRELERRQIAESKLYRLARTDSLTGLDNRGTFDAVLAKEAQHASRSGRPLSVLFVDVDHFKAFNDYYGHLAGDDVLRRVAQAASRCLRRDSDHVARYGGEEFVVTLPDTDAQGAATVAEAIRRAIAGLDIAHDRSPYGHVTASIGIATAADGRANAATLLRQADDALYRAKSGGRNRVADAEEASAADA</sequence>
<feature type="transmembrane region" description="Helical" evidence="8">
    <location>
        <begin position="39"/>
        <end position="59"/>
    </location>
</feature>
<dbReference type="EMBL" id="CABVPL010000017">
    <property type="protein sequence ID" value="VWB61176.1"/>
    <property type="molecule type" value="Genomic_DNA"/>
</dbReference>
<dbReference type="InterPro" id="IPR000160">
    <property type="entry name" value="GGDEF_dom"/>
</dbReference>
<dbReference type="EC" id="2.7.7.65" evidence="2"/>
<dbReference type="Pfam" id="PF02743">
    <property type="entry name" value="dCache_1"/>
    <property type="match status" value="1"/>
</dbReference>
<evidence type="ECO:0000256" key="4">
    <source>
        <dbReference type="ARBA" id="ARBA00022692"/>
    </source>
</evidence>
<dbReference type="CDD" id="cd01949">
    <property type="entry name" value="GGDEF"/>
    <property type="match status" value="1"/>
</dbReference>
<feature type="transmembrane region" description="Helical" evidence="8">
    <location>
        <begin position="313"/>
        <end position="334"/>
    </location>
</feature>
<name>A0A6P2L2D7_9BURK</name>
<dbReference type="FunFam" id="3.30.70.270:FF:000001">
    <property type="entry name" value="Diguanylate cyclase domain protein"/>
    <property type="match status" value="1"/>
</dbReference>
<keyword evidence="3" id="KW-1003">Cell membrane</keyword>
<dbReference type="PANTHER" id="PTHR45138">
    <property type="entry name" value="REGULATORY COMPONENTS OF SENSORY TRANSDUCTION SYSTEM"/>
    <property type="match status" value="1"/>
</dbReference>
<comment type="subcellular location">
    <subcellularLocation>
        <location evidence="1">Cell membrane</location>
        <topology evidence="1">Multi-pass membrane protein</topology>
    </subcellularLocation>
</comment>
<dbReference type="PROSITE" id="PS50887">
    <property type="entry name" value="GGDEF"/>
    <property type="match status" value="1"/>
</dbReference>
<dbReference type="SMART" id="SM00267">
    <property type="entry name" value="GGDEF"/>
    <property type="match status" value="1"/>
</dbReference>
<feature type="domain" description="GGDEF" evidence="9">
    <location>
        <begin position="382"/>
        <end position="517"/>
    </location>
</feature>
<keyword evidence="4 8" id="KW-0812">Transmembrane</keyword>
<dbReference type="Gene3D" id="3.30.70.270">
    <property type="match status" value="1"/>
</dbReference>
<dbReference type="PANTHER" id="PTHR45138:SF9">
    <property type="entry name" value="DIGUANYLATE CYCLASE DGCM-RELATED"/>
    <property type="match status" value="1"/>
</dbReference>
<dbReference type="InterPro" id="IPR029787">
    <property type="entry name" value="Nucleotide_cyclase"/>
</dbReference>
<evidence type="ECO:0000256" key="3">
    <source>
        <dbReference type="ARBA" id="ARBA00022475"/>
    </source>
</evidence>
<dbReference type="InterPro" id="IPR050469">
    <property type="entry name" value="Diguanylate_Cyclase"/>
</dbReference>
<dbReference type="Pfam" id="PF00990">
    <property type="entry name" value="GGDEF"/>
    <property type="match status" value="1"/>
</dbReference>
<protein>
    <recommendedName>
        <fullName evidence="2">diguanylate cyclase</fullName>
        <ecNumber evidence="2">2.7.7.65</ecNumber>
    </recommendedName>
</protein>
<evidence type="ECO:0000313" key="10">
    <source>
        <dbReference type="EMBL" id="VWB61176.1"/>
    </source>
</evidence>
<dbReference type="NCBIfam" id="TIGR00254">
    <property type="entry name" value="GGDEF"/>
    <property type="match status" value="1"/>
</dbReference>
<reference evidence="10 11" key="1">
    <citation type="submission" date="2019-09" db="EMBL/GenBank/DDBJ databases">
        <authorList>
            <person name="Depoorter E."/>
        </authorList>
    </citation>
    <scope>NUCLEOTIDE SEQUENCE [LARGE SCALE GENOMIC DNA]</scope>
    <source>
        <strain evidence="10">LMG 24064</strain>
    </source>
</reference>
<evidence type="ECO:0000256" key="5">
    <source>
        <dbReference type="ARBA" id="ARBA00022989"/>
    </source>
</evidence>
<dbReference type="Proteomes" id="UP000494222">
    <property type="component" value="Unassembled WGS sequence"/>
</dbReference>
<dbReference type="CDD" id="cd12915">
    <property type="entry name" value="PDC2_DGC_like"/>
    <property type="match status" value="1"/>
</dbReference>
<evidence type="ECO:0000256" key="2">
    <source>
        <dbReference type="ARBA" id="ARBA00012528"/>
    </source>
</evidence>
<evidence type="ECO:0000256" key="1">
    <source>
        <dbReference type="ARBA" id="ARBA00004651"/>
    </source>
</evidence>
<dbReference type="GO" id="GO:0005886">
    <property type="term" value="C:plasma membrane"/>
    <property type="evidence" value="ECO:0007669"/>
    <property type="project" value="UniProtKB-SubCell"/>
</dbReference>
<organism evidence="10 11">
    <name type="scientific">Burkholderia latens</name>
    <dbReference type="NCBI Taxonomy" id="488446"/>
    <lineage>
        <taxon>Bacteria</taxon>
        <taxon>Pseudomonadati</taxon>
        <taxon>Pseudomonadota</taxon>
        <taxon>Betaproteobacteria</taxon>
        <taxon>Burkholderiales</taxon>
        <taxon>Burkholderiaceae</taxon>
        <taxon>Burkholderia</taxon>
        <taxon>Burkholderia cepacia complex</taxon>
    </lineage>
</organism>
<evidence type="ECO:0000256" key="7">
    <source>
        <dbReference type="ARBA" id="ARBA00034247"/>
    </source>
</evidence>
<keyword evidence="6 8" id="KW-0472">Membrane</keyword>
<dbReference type="InterPro" id="IPR043128">
    <property type="entry name" value="Rev_trsase/Diguanyl_cyclase"/>
</dbReference>
<dbReference type="Gene3D" id="3.30.450.20">
    <property type="entry name" value="PAS domain"/>
    <property type="match status" value="2"/>
</dbReference>
<evidence type="ECO:0000256" key="8">
    <source>
        <dbReference type="SAM" id="Phobius"/>
    </source>
</evidence>
<dbReference type="SUPFAM" id="SSF55073">
    <property type="entry name" value="Nucleotide cyclase"/>
    <property type="match status" value="1"/>
</dbReference>
<evidence type="ECO:0000259" key="9">
    <source>
        <dbReference type="PROSITE" id="PS50887"/>
    </source>
</evidence>
<keyword evidence="5 8" id="KW-1133">Transmembrane helix</keyword>